<dbReference type="InterPro" id="IPR005835">
    <property type="entry name" value="NTP_transferase_dom"/>
</dbReference>
<dbReference type="CDD" id="cd03356">
    <property type="entry name" value="LbH_G1P_AT_C_like"/>
    <property type="match status" value="1"/>
</dbReference>
<feature type="compositionally biased region" description="Acidic residues" evidence="9">
    <location>
        <begin position="448"/>
        <end position="464"/>
    </location>
</feature>
<dbReference type="GO" id="GO:0005829">
    <property type="term" value="C:cytosol"/>
    <property type="evidence" value="ECO:0007669"/>
    <property type="project" value="UniProtKB-SubCell"/>
</dbReference>
<dbReference type="SUPFAM" id="SSF51161">
    <property type="entry name" value="Trimeric LpxA-like enzymes"/>
    <property type="match status" value="1"/>
</dbReference>
<comment type="similarity">
    <text evidence="2">Belongs to the eIF-2B gamma/epsilon subunits family.</text>
</comment>
<evidence type="ECO:0000256" key="5">
    <source>
        <dbReference type="ARBA" id="ARBA00022917"/>
    </source>
</evidence>
<evidence type="ECO:0000313" key="12">
    <source>
        <dbReference type="Proteomes" id="UP001153737"/>
    </source>
</evidence>
<accession>A0A9P0GSJ3</accession>
<dbReference type="GO" id="GO:0005851">
    <property type="term" value="C:eukaryotic translation initiation factor 2B complex"/>
    <property type="evidence" value="ECO:0007669"/>
    <property type="project" value="TreeGrafter"/>
</dbReference>
<keyword evidence="5" id="KW-0648">Protein biosynthesis</keyword>
<dbReference type="OrthoDB" id="424572at2759"/>
<dbReference type="PANTHER" id="PTHR45887:SF1">
    <property type="entry name" value="TRANSLATION INITIATION FACTOR EIF-2B SUBUNIT EPSILON"/>
    <property type="match status" value="1"/>
</dbReference>
<dbReference type="FunFam" id="1.25.40.180:FF:000022">
    <property type="entry name" value="Translation initiation factor eIF-2B epsilon subunit"/>
    <property type="match status" value="1"/>
</dbReference>
<dbReference type="SUPFAM" id="SSF48371">
    <property type="entry name" value="ARM repeat"/>
    <property type="match status" value="1"/>
</dbReference>
<dbReference type="Gene3D" id="2.160.10.10">
    <property type="entry name" value="Hexapeptide repeat proteins"/>
    <property type="match status" value="1"/>
</dbReference>
<evidence type="ECO:0000256" key="2">
    <source>
        <dbReference type="ARBA" id="ARBA00007878"/>
    </source>
</evidence>
<sequence>MSSQTKDITRKENVVQAIIVADTFGDEFVPISDTIPHALLPVLNKPLIDYTLEFLSLGGIEETFLFCSNHVNLIKEHINKSIKNVEGWTLTMKVNIIISESCHSFGDCLRDLDAKGLLRGDFVLLEPGIISNVQLLSLLKKHGETTKFDKYASMTMILQEAGIGHIGRCPEEEIIIATNEQNRILFHKKMGKTKERKLEFPLDIFLENSEISLLHNLKDTHIAICSPSVLPLFSDNFDFQTKDDFIKGLLMNEEILEGTLYCHVLKGSQYGGAITNWRMYQALSYELQNKWIHPLSSPRKRNRLMKNSVIIGENTKIPESAHIERSVLGENVTVGQNTRVEHSFIFSDCKIADDVIISHSIIGPHCVLNEKSRITAGSILGQDTVIEKNLFVENTLVQSTKPDDFEEGDKLGAKSYRLRISGEEDDDLIVSSLSCKMSKMHIQEDNCESEDEIEGFSDSEEEELSYTHSPPPDDTKLFFTEVIDSLTRGFEDNLLCDNLILEINSSRYAYNVTVKEVNFNVIKAILTMSLRQPTGVQYFSHLSRLLSYFAPVLRNYIRNENAMVDSLQAIEDVATSNEDLKDKWVMFVLQYLYDKDYITEEVILSWFKTLESKSNFHSQVKPFTDWLEAAEEASSSEEESD</sequence>
<evidence type="ECO:0000256" key="1">
    <source>
        <dbReference type="ARBA" id="ARBA00004514"/>
    </source>
</evidence>
<comment type="subunit">
    <text evidence="8">Component of the translation initiation factor 2B (eIF2B) complex which is a heterodecamer of two sets of five different subunits: alpha, beta, gamma, delta and epsilon. Subunits alpha, beta and delta comprise a regulatory subcomplex and subunits epsilon and gamma comprise a catalytic subcomplex. Within the complex, the hexameric regulatory complex resides at the center, with the two heterodimeric catalytic subcomplexes bound on opposite sides.</text>
</comment>
<dbReference type="Gene3D" id="1.25.40.180">
    <property type="match status" value="1"/>
</dbReference>
<proteinExistence type="inferred from homology"/>
<keyword evidence="3" id="KW-0963">Cytoplasm</keyword>
<evidence type="ECO:0000256" key="7">
    <source>
        <dbReference type="ARBA" id="ARBA00044345"/>
    </source>
</evidence>
<feature type="region of interest" description="Disordered" evidence="9">
    <location>
        <begin position="448"/>
        <end position="470"/>
    </location>
</feature>
<evidence type="ECO:0000313" key="11">
    <source>
        <dbReference type="EMBL" id="CAH1159671.1"/>
    </source>
</evidence>
<dbReference type="Proteomes" id="UP001153737">
    <property type="component" value="Chromosome 3"/>
</dbReference>
<reference evidence="11" key="2">
    <citation type="submission" date="2022-10" db="EMBL/GenBank/DDBJ databases">
        <authorList>
            <consortium name="ENA_rothamsted_submissions"/>
            <consortium name="culmorum"/>
            <person name="King R."/>
        </authorList>
    </citation>
    <scope>NUCLEOTIDE SEQUENCE</scope>
</reference>
<keyword evidence="12" id="KW-1185">Reference proteome</keyword>
<evidence type="ECO:0000256" key="4">
    <source>
        <dbReference type="ARBA" id="ARBA00022540"/>
    </source>
</evidence>
<dbReference type="CDD" id="cd11558">
    <property type="entry name" value="W2_eIF2B_epsilon"/>
    <property type="match status" value="1"/>
</dbReference>
<comment type="subcellular location">
    <subcellularLocation>
        <location evidence="1">Cytoplasm</location>
        <location evidence="1">Cytosol</location>
    </subcellularLocation>
</comment>
<dbReference type="InterPro" id="IPR051956">
    <property type="entry name" value="eIF2B_epsilon"/>
</dbReference>
<dbReference type="InterPro" id="IPR016024">
    <property type="entry name" value="ARM-type_fold"/>
</dbReference>
<gene>
    <name evidence="11" type="ORF">PHAECO_LOCUS7220</name>
</gene>
<evidence type="ECO:0000259" key="10">
    <source>
        <dbReference type="PROSITE" id="PS51363"/>
    </source>
</evidence>
<evidence type="ECO:0000256" key="6">
    <source>
        <dbReference type="ARBA" id="ARBA00044144"/>
    </source>
</evidence>
<reference evidence="11" key="1">
    <citation type="submission" date="2022-01" db="EMBL/GenBank/DDBJ databases">
        <authorList>
            <person name="King R."/>
        </authorList>
    </citation>
    <scope>NUCLEOTIDE SEQUENCE</scope>
</reference>
<name>A0A9P0GSJ3_PHACE</name>
<dbReference type="AlphaFoldDB" id="A0A9P0GSJ3"/>
<keyword evidence="4" id="KW-0396">Initiation factor</keyword>
<dbReference type="SMART" id="SM00515">
    <property type="entry name" value="eIF5C"/>
    <property type="match status" value="1"/>
</dbReference>
<dbReference type="SUPFAM" id="SSF53448">
    <property type="entry name" value="Nucleotide-diphospho-sugar transferases"/>
    <property type="match status" value="1"/>
</dbReference>
<protein>
    <recommendedName>
        <fullName evidence="6">Translation initiation factor eIF2B subunit epsilon</fullName>
    </recommendedName>
    <alternativeName>
        <fullName evidence="7">eIF2B GDP-GTP exchange factor subunit epsilon</fullName>
    </alternativeName>
</protein>
<dbReference type="InterPro" id="IPR011004">
    <property type="entry name" value="Trimer_LpxA-like_sf"/>
</dbReference>
<dbReference type="Gene3D" id="3.90.550.10">
    <property type="entry name" value="Spore Coat Polysaccharide Biosynthesis Protein SpsA, Chain A"/>
    <property type="match status" value="1"/>
</dbReference>
<dbReference type="InterPro" id="IPR044123">
    <property type="entry name" value="W2_eIF2B_epsilon"/>
</dbReference>
<dbReference type="GO" id="GO:0005085">
    <property type="term" value="F:guanyl-nucleotide exchange factor activity"/>
    <property type="evidence" value="ECO:0007669"/>
    <property type="project" value="InterPro"/>
</dbReference>
<dbReference type="GO" id="GO:0031369">
    <property type="term" value="F:translation initiation factor binding"/>
    <property type="evidence" value="ECO:0007669"/>
    <property type="project" value="InterPro"/>
</dbReference>
<dbReference type="InterPro" id="IPR029044">
    <property type="entry name" value="Nucleotide-diphossugar_trans"/>
</dbReference>
<organism evidence="11 12">
    <name type="scientific">Phaedon cochleariae</name>
    <name type="common">Mustard beetle</name>
    <dbReference type="NCBI Taxonomy" id="80249"/>
    <lineage>
        <taxon>Eukaryota</taxon>
        <taxon>Metazoa</taxon>
        <taxon>Ecdysozoa</taxon>
        <taxon>Arthropoda</taxon>
        <taxon>Hexapoda</taxon>
        <taxon>Insecta</taxon>
        <taxon>Pterygota</taxon>
        <taxon>Neoptera</taxon>
        <taxon>Endopterygota</taxon>
        <taxon>Coleoptera</taxon>
        <taxon>Polyphaga</taxon>
        <taxon>Cucujiformia</taxon>
        <taxon>Chrysomeloidea</taxon>
        <taxon>Chrysomelidae</taxon>
        <taxon>Chrysomelinae</taxon>
        <taxon>Chrysomelini</taxon>
        <taxon>Phaedon</taxon>
    </lineage>
</organism>
<dbReference type="InterPro" id="IPR056764">
    <property type="entry name" value="LbH_EIF2B3/5"/>
</dbReference>
<dbReference type="Pfam" id="PF02020">
    <property type="entry name" value="W2"/>
    <property type="match status" value="1"/>
</dbReference>
<feature type="domain" description="W2" evidence="10">
    <location>
        <begin position="472"/>
        <end position="637"/>
    </location>
</feature>
<dbReference type="CDD" id="cd04197">
    <property type="entry name" value="eIF-2B_epsilon_N"/>
    <property type="match status" value="1"/>
</dbReference>
<dbReference type="Pfam" id="PF00483">
    <property type="entry name" value="NTP_transferase"/>
    <property type="match status" value="1"/>
</dbReference>
<dbReference type="PROSITE" id="PS51363">
    <property type="entry name" value="W2"/>
    <property type="match status" value="1"/>
</dbReference>
<dbReference type="EMBL" id="OU896709">
    <property type="protein sequence ID" value="CAH1159671.1"/>
    <property type="molecule type" value="Genomic_DNA"/>
</dbReference>
<evidence type="ECO:0000256" key="8">
    <source>
        <dbReference type="ARBA" id="ARBA00046432"/>
    </source>
</evidence>
<evidence type="ECO:0000256" key="3">
    <source>
        <dbReference type="ARBA" id="ARBA00022490"/>
    </source>
</evidence>
<dbReference type="GO" id="GO:0003743">
    <property type="term" value="F:translation initiation factor activity"/>
    <property type="evidence" value="ECO:0007669"/>
    <property type="project" value="UniProtKB-KW"/>
</dbReference>
<evidence type="ECO:0000256" key="9">
    <source>
        <dbReference type="SAM" id="MobiDB-lite"/>
    </source>
</evidence>
<dbReference type="Pfam" id="PF25084">
    <property type="entry name" value="LbH_EIF2B"/>
    <property type="match status" value="1"/>
</dbReference>
<dbReference type="InterPro" id="IPR035543">
    <property type="entry name" value="eIF-2B_epsilon_N"/>
</dbReference>
<dbReference type="PANTHER" id="PTHR45887">
    <property type="entry name" value="TRANSLATION INITIATION FACTOR EIF-2B SUBUNIT EPSILON"/>
    <property type="match status" value="1"/>
</dbReference>
<dbReference type="InterPro" id="IPR003307">
    <property type="entry name" value="W2_domain"/>
</dbReference>